<keyword evidence="6" id="KW-0472">Membrane</keyword>
<dbReference type="PROSITE" id="PS50850">
    <property type="entry name" value="MFS"/>
    <property type="match status" value="1"/>
</dbReference>
<evidence type="ECO:0000256" key="6">
    <source>
        <dbReference type="ARBA" id="ARBA00023136"/>
    </source>
</evidence>
<evidence type="ECO:0000256" key="1">
    <source>
        <dbReference type="ARBA" id="ARBA00004141"/>
    </source>
</evidence>
<comment type="caution">
    <text evidence="8">The sequence shown here is derived from an EMBL/GenBank/DDBJ whole genome shotgun (WGS) entry which is preliminary data.</text>
</comment>
<name>A0A9W9HMG6_9EURO</name>
<keyword evidence="3" id="KW-0813">Transport</keyword>
<dbReference type="EMBL" id="JAPQKO010000008">
    <property type="protein sequence ID" value="KAJ5152216.1"/>
    <property type="molecule type" value="Genomic_DNA"/>
</dbReference>
<evidence type="ECO:0000313" key="8">
    <source>
        <dbReference type="EMBL" id="KAJ5152216.1"/>
    </source>
</evidence>
<evidence type="ECO:0000256" key="2">
    <source>
        <dbReference type="ARBA" id="ARBA00007520"/>
    </source>
</evidence>
<comment type="subcellular location">
    <subcellularLocation>
        <location evidence="1">Membrane</location>
        <topology evidence="1">Multi-pass membrane protein</topology>
    </subcellularLocation>
</comment>
<dbReference type="PANTHER" id="PTHR23501">
    <property type="entry name" value="MAJOR FACILITATOR SUPERFAMILY"/>
    <property type="match status" value="1"/>
</dbReference>
<dbReference type="InterPro" id="IPR036259">
    <property type="entry name" value="MFS_trans_sf"/>
</dbReference>
<keyword evidence="9" id="KW-1185">Reference proteome</keyword>
<accession>A0A9W9HMG6</accession>
<proteinExistence type="inferred from homology"/>
<dbReference type="Proteomes" id="UP001146351">
    <property type="component" value="Unassembled WGS sequence"/>
</dbReference>
<evidence type="ECO:0000259" key="7">
    <source>
        <dbReference type="PROSITE" id="PS50850"/>
    </source>
</evidence>
<dbReference type="SUPFAM" id="SSF103473">
    <property type="entry name" value="MFS general substrate transporter"/>
    <property type="match status" value="1"/>
</dbReference>
<comment type="similarity">
    <text evidence="2">Belongs to the major facilitator superfamily. TCR/Tet family.</text>
</comment>
<dbReference type="InterPro" id="IPR020846">
    <property type="entry name" value="MFS_dom"/>
</dbReference>
<evidence type="ECO:0000313" key="9">
    <source>
        <dbReference type="Proteomes" id="UP001146351"/>
    </source>
</evidence>
<dbReference type="AlphaFoldDB" id="A0A9W9HMG6"/>
<keyword evidence="4" id="KW-0812">Transmembrane</keyword>
<dbReference type="GO" id="GO:0022857">
    <property type="term" value="F:transmembrane transporter activity"/>
    <property type="evidence" value="ECO:0007669"/>
    <property type="project" value="InterPro"/>
</dbReference>
<keyword evidence="5" id="KW-1133">Transmembrane helix</keyword>
<evidence type="ECO:0000256" key="3">
    <source>
        <dbReference type="ARBA" id="ARBA00022448"/>
    </source>
</evidence>
<gene>
    <name evidence="8" type="ORF">N7492_010511</name>
</gene>
<reference evidence="8" key="1">
    <citation type="submission" date="2022-11" db="EMBL/GenBank/DDBJ databases">
        <authorList>
            <person name="Petersen C."/>
        </authorList>
    </citation>
    <scope>NUCLEOTIDE SEQUENCE</scope>
    <source>
        <strain evidence="8">IBT 21917</strain>
    </source>
</reference>
<feature type="domain" description="Major facilitator superfamily (MFS) profile" evidence="7">
    <location>
        <begin position="1"/>
        <end position="75"/>
    </location>
</feature>
<dbReference type="PANTHER" id="PTHR23501:SF12">
    <property type="entry name" value="MAJOR FACILITATOR SUPERFAMILY (MFS) PROFILE DOMAIN-CONTAINING PROTEIN-RELATED"/>
    <property type="match status" value="1"/>
</dbReference>
<protein>
    <submittedName>
        <fullName evidence="8">Major facilitator superfamily domain general substrate transporter</fullName>
    </submittedName>
</protein>
<sequence>MKWVDVGTVVLFEAHSALCGAAPTMSALIVGRVIAGARGSGLYLGSLQYFAVMTIEKERGFYMFLIAISWGLGVV</sequence>
<dbReference type="GO" id="GO:0005886">
    <property type="term" value="C:plasma membrane"/>
    <property type="evidence" value="ECO:0007669"/>
    <property type="project" value="TreeGrafter"/>
</dbReference>
<dbReference type="OrthoDB" id="10021397at2759"/>
<evidence type="ECO:0000256" key="5">
    <source>
        <dbReference type="ARBA" id="ARBA00022989"/>
    </source>
</evidence>
<evidence type="ECO:0000256" key="4">
    <source>
        <dbReference type="ARBA" id="ARBA00022692"/>
    </source>
</evidence>
<reference evidence="8" key="2">
    <citation type="journal article" date="2023" name="IMA Fungus">
        <title>Comparative genomic study of the Penicillium genus elucidates a diverse pangenome and 15 lateral gene transfer events.</title>
        <authorList>
            <person name="Petersen C."/>
            <person name="Sorensen T."/>
            <person name="Nielsen M.R."/>
            <person name="Sondergaard T.E."/>
            <person name="Sorensen J.L."/>
            <person name="Fitzpatrick D.A."/>
            <person name="Frisvad J.C."/>
            <person name="Nielsen K.L."/>
        </authorList>
    </citation>
    <scope>NUCLEOTIDE SEQUENCE</scope>
    <source>
        <strain evidence="8">IBT 21917</strain>
    </source>
</reference>
<organism evidence="8 9">
    <name type="scientific">Penicillium capsulatum</name>
    <dbReference type="NCBI Taxonomy" id="69766"/>
    <lineage>
        <taxon>Eukaryota</taxon>
        <taxon>Fungi</taxon>
        <taxon>Dikarya</taxon>
        <taxon>Ascomycota</taxon>
        <taxon>Pezizomycotina</taxon>
        <taxon>Eurotiomycetes</taxon>
        <taxon>Eurotiomycetidae</taxon>
        <taxon>Eurotiales</taxon>
        <taxon>Aspergillaceae</taxon>
        <taxon>Penicillium</taxon>
    </lineage>
</organism>
<dbReference type="Gene3D" id="1.20.1250.20">
    <property type="entry name" value="MFS general substrate transporter like domains"/>
    <property type="match status" value="1"/>
</dbReference>